<dbReference type="GO" id="GO:0016618">
    <property type="term" value="F:hydroxypyruvate reductase [NAD(P)H] activity"/>
    <property type="evidence" value="ECO:0007669"/>
    <property type="project" value="TreeGrafter"/>
</dbReference>
<evidence type="ECO:0000256" key="3">
    <source>
        <dbReference type="ARBA" id="ARBA00023027"/>
    </source>
</evidence>
<dbReference type="InterPro" id="IPR036291">
    <property type="entry name" value="NAD(P)-bd_dom_sf"/>
</dbReference>
<dbReference type="FunFam" id="3.40.50.720:FF:000203">
    <property type="entry name" value="D-3-phosphoglycerate dehydrogenase (SerA)"/>
    <property type="match status" value="1"/>
</dbReference>
<accession>A0A3B1CW21</accession>
<sequence>MSKPIVFTTRLLPEAVMAKLQAVFDLRFDVKDLPLSKARIIAGAKTAEGMITMLSDLIDDEVFRAAPQLKIVSNYAVGYNNIDLEAAKKHGVSVSNTPGVLSETTADLAFALLMAVARRIPEANTWVKSRKWSGWAPTEMMGTDIYGQHLGLIGMGRIAQAVARRASGFGMQISYFSRRQVSAALEADLGLNYLPLSQVLEKSDYISLHVPLNESTQHLIDKKALGLMKNTAFLINTARGAVVDEMALCKALESAQIGGAGLDVFESEPVVSAALLRLKNVVCLPHIGSASLRTREKMGFMVLENLKSAISGRKIPNLVD</sequence>
<protein>
    <submittedName>
        <fullName evidence="6">D-3-phosphoglycerate dehydrogenase</fullName>
        <ecNumber evidence="6">1.1.1.95</ecNumber>
    </submittedName>
</protein>
<keyword evidence="3" id="KW-0520">NAD</keyword>
<gene>
    <name evidence="6" type="ORF">MNBD_NITROSPIRAE01-2342</name>
</gene>
<feature type="domain" description="D-isomer specific 2-hydroxyacid dehydrogenase catalytic" evidence="4">
    <location>
        <begin position="13"/>
        <end position="319"/>
    </location>
</feature>
<dbReference type="GO" id="GO:0051287">
    <property type="term" value="F:NAD binding"/>
    <property type="evidence" value="ECO:0007669"/>
    <property type="project" value="InterPro"/>
</dbReference>
<dbReference type="AlphaFoldDB" id="A0A3B1CW21"/>
<dbReference type="InterPro" id="IPR029753">
    <property type="entry name" value="D-isomer_DH_CS"/>
</dbReference>
<organism evidence="6">
    <name type="scientific">hydrothermal vent metagenome</name>
    <dbReference type="NCBI Taxonomy" id="652676"/>
    <lineage>
        <taxon>unclassified sequences</taxon>
        <taxon>metagenomes</taxon>
        <taxon>ecological metagenomes</taxon>
    </lineage>
</organism>
<comment type="similarity">
    <text evidence="1">Belongs to the D-isomer specific 2-hydroxyacid dehydrogenase family.</text>
</comment>
<dbReference type="Gene3D" id="3.40.50.720">
    <property type="entry name" value="NAD(P)-binding Rossmann-like Domain"/>
    <property type="match status" value="2"/>
</dbReference>
<dbReference type="PANTHER" id="PTHR10996:SF283">
    <property type="entry name" value="GLYOXYLATE_HYDROXYPYRUVATE REDUCTASE B"/>
    <property type="match status" value="1"/>
</dbReference>
<name>A0A3B1CW21_9ZZZZ</name>
<dbReference type="PANTHER" id="PTHR10996">
    <property type="entry name" value="2-HYDROXYACID DEHYDROGENASE-RELATED"/>
    <property type="match status" value="1"/>
</dbReference>
<dbReference type="InterPro" id="IPR006139">
    <property type="entry name" value="D-isomer_2_OHA_DH_cat_dom"/>
</dbReference>
<dbReference type="CDD" id="cd05301">
    <property type="entry name" value="GDH"/>
    <property type="match status" value="1"/>
</dbReference>
<dbReference type="InterPro" id="IPR006140">
    <property type="entry name" value="D-isomer_DH_NAD-bd"/>
</dbReference>
<dbReference type="EMBL" id="UOGF01000035">
    <property type="protein sequence ID" value="VAX28178.1"/>
    <property type="molecule type" value="Genomic_DNA"/>
</dbReference>
<dbReference type="GO" id="GO:0030267">
    <property type="term" value="F:glyoxylate reductase (NADPH) activity"/>
    <property type="evidence" value="ECO:0007669"/>
    <property type="project" value="TreeGrafter"/>
</dbReference>
<dbReference type="Pfam" id="PF00389">
    <property type="entry name" value="2-Hacid_dh"/>
    <property type="match status" value="1"/>
</dbReference>
<evidence type="ECO:0000256" key="1">
    <source>
        <dbReference type="ARBA" id="ARBA00005854"/>
    </source>
</evidence>
<evidence type="ECO:0000259" key="4">
    <source>
        <dbReference type="Pfam" id="PF00389"/>
    </source>
</evidence>
<dbReference type="Pfam" id="PF02826">
    <property type="entry name" value="2-Hacid_dh_C"/>
    <property type="match status" value="1"/>
</dbReference>
<dbReference type="GO" id="GO:0004617">
    <property type="term" value="F:phosphoglycerate dehydrogenase activity"/>
    <property type="evidence" value="ECO:0007669"/>
    <property type="project" value="UniProtKB-EC"/>
</dbReference>
<dbReference type="EC" id="1.1.1.95" evidence="6"/>
<evidence type="ECO:0000259" key="5">
    <source>
        <dbReference type="Pfam" id="PF02826"/>
    </source>
</evidence>
<dbReference type="GO" id="GO:0005829">
    <property type="term" value="C:cytosol"/>
    <property type="evidence" value="ECO:0007669"/>
    <property type="project" value="TreeGrafter"/>
</dbReference>
<dbReference type="InterPro" id="IPR050223">
    <property type="entry name" value="D-isomer_2-hydroxyacid_DH"/>
</dbReference>
<dbReference type="SUPFAM" id="SSF51735">
    <property type="entry name" value="NAD(P)-binding Rossmann-fold domains"/>
    <property type="match status" value="1"/>
</dbReference>
<proteinExistence type="inferred from homology"/>
<feature type="domain" description="D-isomer specific 2-hydroxyacid dehydrogenase NAD-binding" evidence="5">
    <location>
        <begin position="110"/>
        <end position="288"/>
    </location>
</feature>
<reference evidence="6" key="1">
    <citation type="submission" date="2018-06" db="EMBL/GenBank/DDBJ databases">
        <authorList>
            <person name="Zhirakovskaya E."/>
        </authorList>
    </citation>
    <scope>NUCLEOTIDE SEQUENCE</scope>
</reference>
<dbReference type="PROSITE" id="PS00671">
    <property type="entry name" value="D_2_HYDROXYACID_DH_3"/>
    <property type="match status" value="1"/>
</dbReference>
<keyword evidence="2 6" id="KW-0560">Oxidoreductase</keyword>
<dbReference type="SUPFAM" id="SSF52283">
    <property type="entry name" value="Formate/glycerate dehydrogenase catalytic domain-like"/>
    <property type="match status" value="1"/>
</dbReference>
<evidence type="ECO:0000313" key="6">
    <source>
        <dbReference type="EMBL" id="VAX28178.1"/>
    </source>
</evidence>
<evidence type="ECO:0000256" key="2">
    <source>
        <dbReference type="ARBA" id="ARBA00023002"/>
    </source>
</evidence>